<dbReference type="GO" id="GO:0016301">
    <property type="term" value="F:kinase activity"/>
    <property type="evidence" value="ECO:0007669"/>
    <property type="project" value="UniProtKB-KW"/>
</dbReference>
<sequence>MADAQKLYDMLKADKNCKSLLSKALTDKVFGDLKEKKSKFGGGLADCIRSAVQLKRPTIPLPVQNSSVHLLSLLSVTGYGKVSAYQTLPTTCRFRESSRGVTLHVTSCIRHTPLVHLLQYNKSFRPGIKLKSQHQIFCSDQKWSCGL</sequence>
<dbReference type="InterPro" id="IPR022413">
    <property type="entry name" value="ATP-guanido_PTrfase_N"/>
</dbReference>
<evidence type="ECO:0000259" key="2">
    <source>
        <dbReference type="PROSITE" id="PS51509"/>
    </source>
</evidence>
<reference evidence="3 4" key="1">
    <citation type="journal article" date="2021" name="Elife">
        <title>Chloroplast acquisition without the gene transfer in kleptoplastic sea slugs, Plakobranchus ocellatus.</title>
        <authorList>
            <person name="Maeda T."/>
            <person name="Takahashi S."/>
            <person name="Yoshida T."/>
            <person name="Shimamura S."/>
            <person name="Takaki Y."/>
            <person name="Nagai Y."/>
            <person name="Toyoda A."/>
            <person name="Suzuki Y."/>
            <person name="Arimoto A."/>
            <person name="Ishii H."/>
            <person name="Satoh N."/>
            <person name="Nishiyama T."/>
            <person name="Hasebe M."/>
            <person name="Maruyama T."/>
            <person name="Minagawa J."/>
            <person name="Obokata J."/>
            <person name="Shigenobu S."/>
        </authorList>
    </citation>
    <scope>NUCLEOTIDE SEQUENCE [LARGE SCALE GENOMIC DNA]</scope>
</reference>
<evidence type="ECO:0000313" key="4">
    <source>
        <dbReference type="Proteomes" id="UP000762676"/>
    </source>
</evidence>
<keyword evidence="3" id="KW-0418">Kinase</keyword>
<name>A0AAV4I659_9GAST</name>
<proteinExistence type="inferred from homology"/>
<protein>
    <submittedName>
        <fullName evidence="3">Arginine kinase</fullName>
    </submittedName>
</protein>
<keyword evidence="3" id="KW-0808">Transferase</keyword>
<dbReference type="EMBL" id="BMAT01006063">
    <property type="protein sequence ID" value="GFS05380.1"/>
    <property type="molecule type" value="Genomic_DNA"/>
</dbReference>
<feature type="domain" description="Phosphagen kinase N-terminal" evidence="2">
    <location>
        <begin position="3"/>
        <end position="87"/>
    </location>
</feature>
<dbReference type="Gene3D" id="1.10.135.10">
    <property type="entry name" value="ATP:guanido phosphotransferase, N-terminal domain"/>
    <property type="match status" value="1"/>
</dbReference>
<dbReference type="SUPFAM" id="SSF48034">
    <property type="entry name" value="Guanido kinase N-terminal domain"/>
    <property type="match status" value="1"/>
</dbReference>
<evidence type="ECO:0000256" key="1">
    <source>
        <dbReference type="PROSITE-ProRule" id="PRU00842"/>
    </source>
</evidence>
<dbReference type="Pfam" id="PF02807">
    <property type="entry name" value="ATP-gua_PtransN"/>
    <property type="match status" value="1"/>
</dbReference>
<keyword evidence="4" id="KW-1185">Reference proteome</keyword>
<comment type="caution">
    <text evidence="3">The sequence shown here is derived from an EMBL/GenBank/DDBJ whole genome shotgun (WGS) entry which is preliminary data.</text>
</comment>
<comment type="similarity">
    <text evidence="1">Belongs to the ATP:guanido phosphotransferase family.</text>
</comment>
<dbReference type="AlphaFoldDB" id="A0AAV4I659"/>
<evidence type="ECO:0000313" key="3">
    <source>
        <dbReference type="EMBL" id="GFS05380.1"/>
    </source>
</evidence>
<dbReference type="Proteomes" id="UP000762676">
    <property type="component" value="Unassembled WGS sequence"/>
</dbReference>
<dbReference type="InterPro" id="IPR036802">
    <property type="entry name" value="ATP-guanido_PTrfase_N_sf"/>
</dbReference>
<gene>
    <name evidence="3" type="ORF">ElyMa_002936500</name>
</gene>
<accession>A0AAV4I659</accession>
<dbReference type="PROSITE" id="PS51509">
    <property type="entry name" value="PHOSPHAGEN_KINASE_N"/>
    <property type="match status" value="1"/>
</dbReference>
<organism evidence="3 4">
    <name type="scientific">Elysia marginata</name>
    <dbReference type="NCBI Taxonomy" id="1093978"/>
    <lineage>
        <taxon>Eukaryota</taxon>
        <taxon>Metazoa</taxon>
        <taxon>Spiralia</taxon>
        <taxon>Lophotrochozoa</taxon>
        <taxon>Mollusca</taxon>
        <taxon>Gastropoda</taxon>
        <taxon>Heterobranchia</taxon>
        <taxon>Euthyneura</taxon>
        <taxon>Panpulmonata</taxon>
        <taxon>Sacoglossa</taxon>
        <taxon>Placobranchoidea</taxon>
        <taxon>Plakobranchidae</taxon>
        <taxon>Elysia</taxon>
    </lineage>
</organism>